<dbReference type="InterPro" id="IPR039425">
    <property type="entry name" value="RNA_pol_sigma-70-like"/>
</dbReference>
<evidence type="ECO:0000256" key="5">
    <source>
        <dbReference type="ARBA" id="ARBA00023125"/>
    </source>
</evidence>
<dbReference type="Pfam" id="PF08281">
    <property type="entry name" value="Sigma70_r4_2"/>
    <property type="match status" value="1"/>
</dbReference>
<sequence>MNEQPIDRNREEFEDAARVLRPKLHRYCARMAGSSIDGEDIVQETLLKAMLAYERGTTVDSLEAWLFRIAHNTALDFLRKRVRLEALSTTEQDIDIADPTDEVARHENAAIGLRPFMKLSPAERSSVILMDVVGYSLREIGDIMGTTIPAIKASLHRGRARLAMLQDAAETEETLLNREEQARLERYVELFNARDFDTVRDMLAEDARLDLVARQSLVGKPFVGKYFTKYGGRDGWRLAVGRVDGRPAVLSHENNSPTPTNFILLDWRGGRIVRIRDFYFAPYVTEAAEIG</sequence>
<dbReference type="Proteomes" id="UP000306441">
    <property type="component" value="Unassembled WGS sequence"/>
</dbReference>
<dbReference type="PANTHER" id="PTHR43133">
    <property type="entry name" value="RNA POLYMERASE ECF-TYPE SIGMA FACTO"/>
    <property type="match status" value="1"/>
</dbReference>
<feature type="domain" description="RNA polymerase sigma factor 70 region 4 type 2" evidence="8">
    <location>
        <begin position="118"/>
        <end position="162"/>
    </location>
</feature>
<dbReference type="InterPro" id="IPR036388">
    <property type="entry name" value="WH-like_DNA-bd_sf"/>
</dbReference>
<dbReference type="SUPFAM" id="SSF88659">
    <property type="entry name" value="Sigma3 and sigma4 domains of RNA polymerase sigma factors"/>
    <property type="match status" value="1"/>
</dbReference>
<dbReference type="InterPro" id="IPR013324">
    <property type="entry name" value="RNA_pol_sigma_r3/r4-like"/>
</dbReference>
<evidence type="ECO:0000256" key="4">
    <source>
        <dbReference type="ARBA" id="ARBA00023082"/>
    </source>
</evidence>
<name>A0ABY2Q769_9HYPH</name>
<dbReference type="SUPFAM" id="SSF54427">
    <property type="entry name" value="NTF2-like"/>
    <property type="match status" value="1"/>
</dbReference>
<comment type="caution">
    <text evidence="9">The sequence shown here is derived from an EMBL/GenBank/DDBJ whole genome shotgun (WGS) entry which is preliminary data.</text>
</comment>
<accession>A0ABY2Q769</accession>
<dbReference type="InterPro" id="IPR013325">
    <property type="entry name" value="RNA_pol_sigma_r2"/>
</dbReference>
<evidence type="ECO:0000259" key="8">
    <source>
        <dbReference type="Pfam" id="PF08281"/>
    </source>
</evidence>
<dbReference type="Gene3D" id="3.10.450.50">
    <property type="match status" value="1"/>
</dbReference>
<dbReference type="InterPro" id="IPR007627">
    <property type="entry name" value="RNA_pol_sigma70_r2"/>
</dbReference>
<dbReference type="InterPro" id="IPR032710">
    <property type="entry name" value="NTF2-like_dom_sf"/>
</dbReference>
<reference evidence="9 10" key="1">
    <citation type="submission" date="2019-04" db="EMBL/GenBank/DDBJ databases">
        <title>Mesorhizobium composti sp. nov., isolated from compost.</title>
        <authorList>
            <person name="Lin S.-Y."/>
            <person name="Hameed A."/>
            <person name="Hsieh Y.-T."/>
            <person name="Young C.-C."/>
        </authorList>
    </citation>
    <scope>NUCLEOTIDE SEQUENCE [LARGE SCALE GENOMIC DNA]</scope>
    <source>
        <strain evidence="9 10">CC-YTH430</strain>
    </source>
</reference>
<comment type="subunit">
    <text evidence="2">Interacts transiently with the RNA polymerase catalytic core formed by RpoA, RpoB, RpoC and RpoZ (2 alpha, 1 beta, 1 beta' and 1 omega subunit) to form the RNA polymerase holoenzyme that can initiate transcription.</text>
</comment>
<organism evidence="9 10">
    <name type="scientific">Ollibium composti</name>
    <dbReference type="NCBI Taxonomy" id="2675109"/>
    <lineage>
        <taxon>Bacteria</taxon>
        <taxon>Pseudomonadati</taxon>
        <taxon>Pseudomonadota</taxon>
        <taxon>Alphaproteobacteria</taxon>
        <taxon>Hyphomicrobiales</taxon>
        <taxon>Phyllobacteriaceae</taxon>
        <taxon>Ollibium</taxon>
    </lineage>
</organism>
<dbReference type="Gene3D" id="1.10.1740.10">
    <property type="match status" value="1"/>
</dbReference>
<feature type="domain" description="RNA polymerase sigma-70 region 2" evidence="7">
    <location>
        <begin position="20"/>
        <end position="83"/>
    </location>
</feature>
<keyword evidence="5" id="KW-0238">DNA-binding</keyword>
<protein>
    <submittedName>
        <fullName evidence="9">Sigma-70 family RNA polymerase sigma factor</fullName>
    </submittedName>
</protein>
<evidence type="ECO:0000256" key="1">
    <source>
        <dbReference type="ARBA" id="ARBA00010641"/>
    </source>
</evidence>
<evidence type="ECO:0000256" key="3">
    <source>
        <dbReference type="ARBA" id="ARBA00023015"/>
    </source>
</evidence>
<dbReference type="Gene3D" id="1.10.10.10">
    <property type="entry name" value="Winged helix-like DNA-binding domain superfamily/Winged helix DNA-binding domain"/>
    <property type="match status" value="1"/>
</dbReference>
<keyword evidence="4" id="KW-0731">Sigma factor</keyword>
<dbReference type="NCBIfam" id="TIGR02937">
    <property type="entry name" value="sigma70-ECF"/>
    <property type="match status" value="1"/>
</dbReference>
<dbReference type="InterPro" id="IPR013249">
    <property type="entry name" value="RNA_pol_sigma70_r4_t2"/>
</dbReference>
<keyword evidence="3" id="KW-0805">Transcription regulation</keyword>
<keyword evidence="10" id="KW-1185">Reference proteome</keyword>
<evidence type="ECO:0000313" key="10">
    <source>
        <dbReference type="Proteomes" id="UP000306441"/>
    </source>
</evidence>
<evidence type="ECO:0000256" key="6">
    <source>
        <dbReference type="ARBA" id="ARBA00023163"/>
    </source>
</evidence>
<dbReference type="EMBL" id="SSNY01000009">
    <property type="protein sequence ID" value="THF56149.1"/>
    <property type="molecule type" value="Genomic_DNA"/>
</dbReference>
<dbReference type="Pfam" id="PF04542">
    <property type="entry name" value="Sigma70_r2"/>
    <property type="match status" value="1"/>
</dbReference>
<keyword evidence="6" id="KW-0804">Transcription</keyword>
<proteinExistence type="inferred from homology"/>
<comment type="similarity">
    <text evidence="1">Belongs to the sigma-70 factor family. ECF subfamily.</text>
</comment>
<evidence type="ECO:0000259" key="7">
    <source>
        <dbReference type="Pfam" id="PF04542"/>
    </source>
</evidence>
<dbReference type="SUPFAM" id="SSF88946">
    <property type="entry name" value="Sigma2 domain of RNA polymerase sigma factors"/>
    <property type="match status" value="1"/>
</dbReference>
<dbReference type="InterPro" id="IPR014284">
    <property type="entry name" value="RNA_pol_sigma-70_dom"/>
</dbReference>
<evidence type="ECO:0000313" key="9">
    <source>
        <dbReference type="EMBL" id="THF56149.1"/>
    </source>
</evidence>
<gene>
    <name evidence="9" type="ORF">E6C48_15435</name>
</gene>
<dbReference type="PANTHER" id="PTHR43133:SF8">
    <property type="entry name" value="RNA POLYMERASE SIGMA FACTOR HI_1459-RELATED"/>
    <property type="match status" value="1"/>
</dbReference>
<evidence type="ECO:0000256" key="2">
    <source>
        <dbReference type="ARBA" id="ARBA00011344"/>
    </source>
</evidence>